<dbReference type="EMBL" id="JANBPW010003269">
    <property type="protein sequence ID" value="KAJ1938163.1"/>
    <property type="molecule type" value="Genomic_DNA"/>
</dbReference>
<name>A0ACC1J5A2_9FUNG</name>
<comment type="caution">
    <text evidence="1">The sequence shown here is derived from an EMBL/GenBank/DDBJ whole genome shotgun (WGS) entry which is preliminary data.</text>
</comment>
<reference evidence="1" key="1">
    <citation type="submission" date="2022-07" db="EMBL/GenBank/DDBJ databases">
        <title>Phylogenomic reconstructions and comparative analyses of Kickxellomycotina fungi.</title>
        <authorList>
            <person name="Reynolds N.K."/>
            <person name="Stajich J.E."/>
            <person name="Barry K."/>
            <person name="Grigoriev I.V."/>
            <person name="Crous P."/>
            <person name="Smith M.E."/>
        </authorList>
    </citation>
    <scope>NUCLEOTIDE SEQUENCE</scope>
    <source>
        <strain evidence="1">NRRL 5244</strain>
    </source>
</reference>
<evidence type="ECO:0000313" key="2">
    <source>
        <dbReference type="Proteomes" id="UP001150603"/>
    </source>
</evidence>
<feature type="non-terminal residue" evidence="1">
    <location>
        <position position="342"/>
    </location>
</feature>
<keyword evidence="2" id="KW-1185">Reference proteome</keyword>
<sequence>MATALGETPMTAYPMTAAAETPVPETPAPATTTEAAEAAPAPAPKTEAEKAAEKRRSEDTKRKEALFELVRTERKYTSDLRLIVELFLLPIQYLGNRRVVDVIFGDLVKIAEMNNKMYLEMEQRLGPMYVFVNPDKAQKNKKRGAVRSSQSSHATSTHRSALHGSSLKSPTSPMAVSSSVSNSRRLSMSGSAKDSSSVYSAEGVNDSIGSMGLRRHGSKNDDAASAFSAGSSGSSGDSQGNGHRYVVTGGSTSTSARRRLNSNGSTMSGPGSTYVGHGSVRSMNTVEEDPANDASKWSEDQVLEHVKNTCIGDIMAAFLKDFSEMYAVYSANHEKAIEYLKL</sequence>
<dbReference type="Proteomes" id="UP001150603">
    <property type="component" value="Unassembled WGS sequence"/>
</dbReference>
<gene>
    <name evidence="1" type="ORF">FBU59_004529</name>
</gene>
<organism evidence="1 2">
    <name type="scientific">Linderina macrospora</name>
    <dbReference type="NCBI Taxonomy" id="4868"/>
    <lineage>
        <taxon>Eukaryota</taxon>
        <taxon>Fungi</taxon>
        <taxon>Fungi incertae sedis</taxon>
        <taxon>Zoopagomycota</taxon>
        <taxon>Kickxellomycotina</taxon>
        <taxon>Kickxellomycetes</taxon>
        <taxon>Kickxellales</taxon>
        <taxon>Kickxellaceae</taxon>
        <taxon>Linderina</taxon>
    </lineage>
</organism>
<evidence type="ECO:0000313" key="1">
    <source>
        <dbReference type="EMBL" id="KAJ1938163.1"/>
    </source>
</evidence>
<proteinExistence type="predicted"/>
<accession>A0ACC1J5A2</accession>
<protein>
    <submittedName>
        <fullName evidence="1">Uncharacterized protein</fullName>
    </submittedName>
</protein>